<evidence type="ECO:0000313" key="3">
    <source>
        <dbReference type="Proteomes" id="UP001146793"/>
    </source>
</evidence>
<feature type="region of interest" description="Disordered" evidence="1">
    <location>
        <begin position="1"/>
        <end position="59"/>
    </location>
</feature>
<accession>A0AAV7ZCE0</accession>
<gene>
    <name evidence="2" type="ORF">M0812_15419</name>
</gene>
<dbReference type="InterPro" id="IPR048278">
    <property type="entry name" value="PFN"/>
</dbReference>
<reference evidence="2" key="1">
    <citation type="submission" date="2022-08" db="EMBL/GenBank/DDBJ databases">
        <title>Novel sulphate-reducing endosymbionts in the free-living metamonad Anaeramoeba.</title>
        <authorList>
            <person name="Jerlstrom-Hultqvist J."/>
            <person name="Cepicka I."/>
            <person name="Gallot-Lavallee L."/>
            <person name="Salas-Leiva D."/>
            <person name="Curtis B.A."/>
            <person name="Zahonova K."/>
            <person name="Pipaliya S."/>
            <person name="Dacks J."/>
            <person name="Roger A.J."/>
        </authorList>
    </citation>
    <scope>NUCLEOTIDE SEQUENCE</scope>
    <source>
        <strain evidence="2">Busselton2</strain>
    </source>
</reference>
<dbReference type="SUPFAM" id="SSF55770">
    <property type="entry name" value="Profilin (actin-binding protein)"/>
    <property type="match status" value="1"/>
</dbReference>
<dbReference type="PANTHER" id="PTHR41752">
    <property type="entry name" value="PROFILIN"/>
    <property type="match status" value="1"/>
</dbReference>
<dbReference type="Proteomes" id="UP001146793">
    <property type="component" value="Unassembled WGS sequence"/>
</dbReference>
<dbReference type="EMBL" id="JANTQA010000032">
    <property type="protein sequence ID" value="KAJ3439393.1"/>
    <property type="molecule type" value="Genomic_DNA"/>
</dbReference>
<name>A0AAV7ZCE0_9EUKA</name>
<dbReference type="Gene3D" id="3.30.450.30">
    <property type="entry name" value="Dynein light chain 2a, cytoplasmic"/>
    <property type="match status" value="1"/>
</dbReference>
<protein>
    <recommendedName>
        <fullName evidence="4">Profilin</fullName>
    </recommendedName>
</protein>
<evidence type="ECO:0000256" key="1">
    <source>
        <dbReference type="SAM" id="MobiDB-lite"/>
    </source>
</evidence>
<dbReference type="Pfam" id="PF00235">
    <property type="entry name" value="Profilin"/>
    <property type="match status" value="1"/>
</dbReference>
<evidence type="ECO:0000313" key="2">
    <source>
        <dbReference type="EMBL" id="KAJ3439393.1"/>
    </source>
</evidence>
<organism evidence="2 3">
    <name type="scientific">Anaeramoeba flamelloides</name>
    <dbReference type="NCBI Taxonomy" id="1746091"/>
    <lineage>
        <taxon>Eukaryota</taxon>
        <taxon>Metamonada</taxon>
        <taxon>Anaeramoebidae</taxon>
        <taxon>Anaeramoeba</taxon>
    </lineage>
</organism>
<dbReference type="PANTHER" id="PTHR41752:SF1">
    <property type="entry name" value="PROFILIN"/>
    <property type="match status" value="1"/>
</dbReference>
<dbReference type="InterPro" id="IPR036140">
    <property type="entry name" value="PFN_sf"/>
</dbReference>
<dbReference type="GO" id="GO:0003779">
    <property type="term" value="F:actin binding"/>
    <property type="evidence" value="ECO:0007669"/>
    <property type="project" value="InterPro"/>
</dbReference>
<proteinExistence type="predicted"/>
<sequence length="186" mass="21424">MSQSGSEKENEKEIEKKEIQQDEEKEKEKEKDLKTTKNEEENEKENEKEKENTKKKVTDDPETLLKKLETIKQFACAIIFDKKGKVIASTVKTKSKEIKAYLTAFDSYDVTVGNGFVLNGSHYIVYRFYDTLIYGRNGKAGEGPGICLHKFTRTSDDKELFALITYEYPVLSSRAIPILQKFCKEL</sequence>
<evidence type="ECO:0008006" key="4">
    <source>
        <dbReference type="Google" id="ProtNLM"/>
    </source>
</evidence>
<comment type="caution">
    <text evidence="2">The sequence shown here is derived from an EMBL/GenBank/DDBJ whole genome shotgun (WGS) entry which is preliminary data.</text>
</comment>
<dbReference type="AlphaFoldDB" id="A0AAV7ZCE0"/>